<evidence type="ECO:0000313" key="2">
    <source>
        <dbReference type="EMBL" id="KAJ1137872.1"/>
    </source>
</evidence>
<comment type="caution">
    <text evidence="2">The sequence shown here is derived from an EMBL/GenBank/DDBJ whole genome shotgun (WGS) entry which is preliminary data.</text>
</comment>
<dbReference type="Proteomes" id="UP001066276">
    <property type="component" value="Chromosome 6"/>
</dbReference>
<dbReference type="EMBL" id="JANPWB010000010">
    <property type="protein sequence ID" value="KAJ1137872.1"/>
    <property type="molecule type" value="Genomic_DNA"/>
</dbReference>
<gene>
    <name evidence="2" type="ORF">NDU88_004268</name>
</gene>
<protein>
    <submittedName>
        <fullName evidence="2">Uncharacterized protein</fullName>
    </submittedName>
</protein>
<name>A0AAV7QED8_PLEWA</name>
<keyword evidence="3" id="KW-1185">Reference proteome</keyword>
<evidence type="ECO:0000256" key="1">
    <source>
        <dbReference type="SAM" id="MobiDB-lite"/>
    </source>
</evidence>
<dbReference type="AlphaFoldDB" id="A0AAV7QED8"/>
<accession>A0AAV7QED8</accession>
<evidence type="ECO:0000313" key="3">
    <source>
        <dbReference type="Proteomes" id="UP001066276"/>
    </source>
</evidence>
<feature type="region of interest" description="Disordered" evidence="1">
    <location>
        <begin position="100"/>
        <end position="121"/>
    </location>
</feature>
<proteinExistence type="predicted"/>
<sequence>MNRAPLFVLEEDSDFEHCRIVRLLFCWFWDTLRVLCLFHGNRSLLKMARQEDTRLERVGRTRCSVLLYSDETGEERYRRRRSTWEYNTFQEILLRSGCPEEVEGQSPDETRVDKLAGLTNQ</sequence>
<organism evidence="2 3">
    <name type="scientific">Pleurodeles waltl</name>
    <name type="common">Iberian ribbed newt</name>
    <dbReference type="NCBI Taxonomy" id="8319"/>
    <lineage>
        <taxon>Eukaryota</taxon>
        <taxon>Metazoa</taxon>
        <taxon>Chordata</taxon>
        <taxon>Craniata</taxon>
        <taxon>Vertebrata</taxon>
        <taxon>Euteleostomi</taxon>
        <taxon>Amphibia</taxon>
        <taxon>Batrachia</taxon>
        <taxon>Caudata</taxon>
        <taxon>Salamandroidea</taxon>
        <taxon>Salamandridae</taxon>
        <taxon>Pleurodelinae</taxon>
        <taxon>Pleurodeles</taxon>
    </lineage>
</organism>
<reference evidence="2" key="1">
    <citation type="journal article" date="2022" name="bioRxiv">
        <title>Sequencing and chromosome-scale assembly of the giantPleurodeles waltlgenome.</title>
        <authorList>
            <person name="Brown T."/>
            <person name="Elewa A."/>
            <person name="Iarovenko S."/>
            <person name="Subramanian E."/>
            <person name="Araus A.J."/>
            <person name="Petzold A."/>
            <person name="Susuki M."/>
            <person name="Suzuki K.-i.T."/>
            <person name="Hayashi T."/>
            <person name="Toyoda A."/>
            <person name="Oliveira C."/>
            <person name="Osipova E."/>
            <person name="Leigh N.D."/>
            <person name="Simon A."/>
            <person name="Yun M.H."/>
        </authorList>
    </citation>
    <scope>NUCLEOTIDE SEQUENCE</scope>
    <source>
        <strain evidence="2">20211129_DDA</strain>
        <tissue evidence="2">Liver</tissue>
    </source>
</reference>